<dbReference type="EMBL" id="SACL01000013">
    <property type="protein sequence ID" value="RVT90616.1"/>
    <property type="molecule type" value="Genomic_DNA"/>
</dbReference>
<dbReference type="RefSeq" id="WP_127790058.1">
    <property type="nucleotide sequence ID" value="NZ_SACL01000013.1"/>
</dbReference>
<evidence type="ECO:0000313" key="2">
    <source>
        <dbReference type="Proteomes" id="UP000282957"/>
    </source>
</evidence>
<dbReference type="Proteomes" id="UP000282957">
    <property type="component" value="Unassembled WGS sequence"/>
</dbReference>
<sequence length="415" mass="42896">MTLLVENLPAFMSAPLSLLLAEDAPALPAPIPQWRVAARDGHWLMMAQGSASPGPALPLPAAPGGLLGVIAATTPAWLTEWPGEAPALLADGTALAGLLAARLLAAEARVGDMSASLVALRAEQEEARVAMASWLRSAGQAPPQAPTLIHADTPDASPVLWSGVSTWRRSLPSEIAGVTALAVHLKAVAAGPGSVLGLRLIAEESGRLAGAWRVPGEALHEGWMTLDLPMPAPPWRETAAVEVSIALAPRDTLALSVTEGLPALQVLRARGGARFQHSPWWLEQEAGRPMPPSGVWCSFPDDIWQGATRTALLHGHGETSLGIPSLPLAGYDLMRAVLRVSGGSDVQAALSCGGRGTGWVDAQLDGDIALSLAISPEAWPAAPVRVALRALGSGGAVVEWREIRAARSSSGANAA</sequence>
<evidence type="ECO:0000313" key="1">
    <source>
        <dbReference type="EMBL" id="RVT90616.1"/>
    </source>
</evidence>
<keyword evidence="2" id="KW-1185">Reference proteome</keyword>
<comment type="caution">
    <text evidence="1">The sequence shown here is derived from an EMBL/GenBank/DDBJ whole genome shotgun (WGS) entry which is preliminary data.</text>
</comment>
<name>A0A437LZ51_9PROT</name>
<dbReference type="AlphaFoldDB" id="A0A437LZ51"/>
<protein>
    <submittedName>
        <fullName evidence="1">Uncharacterized protein</fullName>
    </submittedName>
</protein>
<gene>
    <name evidence="1" type="ORF">EOD42_23585</name>
</gene>
<reference evidence="1 2" key="1">
    <citation type="submission" date="2019-01" db="EMBL/GenBank/DDBJ databases">
        <authorList>
            <person name="Chen W.-M."/>
        </authorList>
    </citation>
    <scope>NUCLEOTIDE SEQUENCE [LARGE SCALE GENOMIC DNA]</scope>
    <source>
        <strain evidence="1 2">CCP-6</strain>
    </source>
</reference>
<accession>A0A437LZ51</accession>
<dbReference type="InterPro" id="IPR046184">
    <property type="entry name" value="DUF6212"/>
</dbReference>
<organism evidence="1 2">
    <name type="scientific">Rhodovarius crocodyli</name>
    <dbReference type="NCBI Taxonomy" id="1979269"/>
    <lineage>
        <taxon>Bacteria</taxon>
        <taxon>Pseudomonadati</taxon>
        <taxon>Pseudomonadota</taxon>
        <taxon>Alphaproteobacteria</taxon>
        <taxon>Acetobacterales</taxon>
        <taxon>Roseomonadaceae</taxon>
        <taxon>Rhodovarius</taxon>
    </lineage>
</organism>
<dbReference type="Pfam" id="PF19717">
    <property type="entry name" value="DUF6212"/>
    <property type="match status" value="1"/>
</dbReference>
<proteinExistence type="predicted"/>
<dbReference type="OrthoDB" id="7262310at2"/>